<gene>
    <name evidence="2" type="ORF">S01H1_53424</name>
</gene>
<sequence>MDHVTLLLLQRLQVGGDSEYRDVNAPAEAGLFVTDDRLVVYAQASSQEGLPRRLRTDSELGSNLEFFIRKGKRMVTPEEEPTAALEIAPEDILLKGTYGRKPGNERMVVKADYKYKVLARRRMTRAEYEHGKATGFKGGPIKELTSRLGADPRERKVERVDVEVIEPEPRNYQDKGNYQRPAEKTGLLQRLYKIARKPLAIGALVLAATAGVVAYKVQEGRERDRFGILSPDEESKLK</sequence>
<dbReference type="EMBL" id="BARS01034597">
    <property type="protein sequence ID" value="GAG24052.1"/>
    <property type="molecule type" value="Genomic_DNA"/>
</dbReference>
<name>X0WLF7_9ZZZZ</name>
<proteinExistence type="predicted"/>
<dbReference type="AlphaFoldDB" id="X0WLF7"/>
<organism evidence="2">
    <name type="scientific">marine sediment metagenome</name>
    <dbReference type="NCBI Taxonomy" id="412755"/>
    <lineage>
        <taxon>unclassified sequences</taxon>
        <taxon>metagenomes</taxon>
        <taxon>ecological metagenomes</taxon>
    </lineage>
</organism>
<evidence type="ECO:0000256" key="1">
    <source>
        <dbReference type="SAM" id="Phobius"/>
    </source>
</evidence>
<feature type="transmembrane region" description="Helical" evidence="1">
    <location>
        <begin position="199"/>
        <end position="217"/>
    </location>
</feature>
<keyword evidence="1" id="KW-0472">Membrane</keyword>
<keyword evidence="1" id="KW-1133">Transmembrane helix</keyword>
<comment type="caution">
    <text evidence="2">The sequence shown here is derived from an EMBL/GenBank/DDBJ whole genome shotgun (WGS) entry which is preliminary data.</text>
</comment>
<keyword evidence="1" id="KW-0812">Transmembrane</keyword>
<feature type="non-terminal residue" evidence="2">
    <location>
        <position position="238"/>
    </location>
</feature>
<evidence type="ECO:0000313" key="2">
    <source>
        <dbReference type="EMBL" id="GAG24052.1"/>
    </source>
</evidence>
<protein>
    <submittedName>
        <fullName evidence="2">Uncharacterized protein</fullName>
    </submittedName>
</protein>
<reference evidence="2" key="1">
    <citation type="journal article" date="2014" name="Front. Microbiol.">
        <title>High frequency of phylogenetically diverse reductive dehalogenase-homologous genes in deep subseafloor sedimentary metagenomes.</title>
        <authorList>
            <person name="Kawai M."/>
            <person name="Futagami T."/>
            <person name="Toyoda A."/>
            <person name="Takaki Y."/>
            <person name="Nishi S."/>
            <person name="Hori S."/>
            <person name="Arai W."/>
            <person name="Tsubouchi T."/>
            <person name="Morono Y."/>
            <person name="Uchiyama I."/>
            <person name="Ito T."/>
            <person name="Fujiyama A."/>
            <person name="Inagaki F."/>
            <person name="Takami H."/>
        </authorList>
    </citation>
    <scope>NUCLEOTIDE SEQUENCE</scope>
    <source>
        <strain evidence="2">Expedition CK06-06</strain>
    </source>
</reference>
<accession>X0WLF7</accession>